<dbReference type="RefSeq" id="WP_188528097.1">
    <property type="nucleotide sequence ID" value="NZ_BMGR01000001.1"/>
</dbReference>
<dbReference type="GO" id="GO:0003678">
    <property type="term" value="F:DNA helicase activity"/>
    <property type="evidence" value="ECO:0007669"/>
    <property type="project" value="InterPro"/>
</dbReference>
<dbReference type="GO" id="GO:0006260">
    <property type="term" value="P:DNA replication"/>
    <property type="evidence" value="ECO:0007669"/>
    <property type="project" value="InterPro"/>
</dbReference>
<dbReference type="AlphaFoldDB" id="A0A917CHZ5"/>
<dbReference type="Pfam" id="PF03796">
    <property type="entry name" value="DnaB_C"/>
    <property type="match status" value="1"/>
</dbReference>
<accession>A0A917CHZ5</accession>
<proteinExistence type="predicted"/>
<name>A0A917CHZ5_9BACL</name>
<protein>
    <recommendedName>
        <fullName evidence="1">SF4 helicase domain-containing protein</fullName>
    </recommendedName>
</protein>
<evidence type="ECO:0000313" key="3">
    <source>
        <dbReference type="Proteomes" id="UP000644756"/>
    </source>
</evidence>
<comment type="caution">
    <text evidence="2">The sequence shown here is derived from an EMBL/GenBank/DDBJ whole genome shotgun (WGS) entry which is preliminary data.</text>
</comment>
<reference evidence="2" key="1">
    <citation type="journal article" date="2014" name="Int. J. Syst. Evol. Microbiol.">
        <title>Complete genome sequence of Corynebacterium casei LMG S-19264T (=DSM 44701T), isolated from a smear-ripened cheese.</title>
        <authorList>
            <consortium name="US DOE Joint Genome Institute (JGI-PGF)"/>
            <person name="Walter F."/>
            <person name="Albersmeier A."/>
            <person name="Kalinowski J."/>
            <person name="Ruckert C."/>
        </authorList>
    </citation>
    <scope>NUCLEOTIDE SEQUENCE</scope>
    <source>
        <strain evidence="2">CGMCC 1.12987</strain>
    </source>
</reference>
<sequence>MSVAEPLLSKIIDANDVPALDRFGLLREHFADDKVTCAAYDFIRKYSAENGGTAPSYATLTVAVPDFTYVPAVTDSYEYLTRKMKESYGKRIIGEFLSDGTGEIKRQYESIGKSGTVDDFISLLTDRLSEIKIRTNVRKSVGIDIARQADKFLAEYRARAAGLSGRIWRSKFPGVNEAIGGYFSSNMYVVYARSGRGKSVVTMEEAIEFAFQGATVLVWALEMSWFEWMARAFSSISGRSGVMTATIEGVDYDAGFDAKALRTAKLPAEYEAAFESFIAELNDILPGRIILRATNDEGFIDRSLTALKADILETGADVVIVDPFYYLDYETNTSKTAGGDAAATSRKLRIMTGALDVVTIAITQADEDASEKGDDGVREMKPPKRAEVKKTKQLLEDGAALIGVDTLANEGRGVISIGKGRDGGEDALVEIVYLPNYGIVREPVAADIAAQFSGNF</sequence>
<reference evidence="2" key="2">
    <citation type="submission" date="2020-09" db="EMBL/GenBank/DDBJ databases">
        <authorList>
            <person name="Sun Q."/>
            <person name="Zhou Y."/>
        </authorList>
    </citation>
    <scope>NUCLEOTIDE SEQUENCE</scope>
    <source>
        <strain evidence="2">CGMCC 1.12987</strain>
    </source>
</reference>
<dbReference type="Proteomes" id="UP000644756">
    <property type="component" value="Unassembled WGS sequence"/>
</dbReference>
<evidence type="ECO:0000313" key="2">
    <source>
        <dbReference type="EMBL" id="GGF88065.1"/>
    </source>
</evidence>
<feature type="domain" description="SF4 helicase" evidence="1">
    <location>
        <begin position="170"/>
        <end position="374"/>
    </location>
</feature>
<dbReference type="SUPFAM" id="SSF52540">
    <property type="entry name" value="P-loop containing nucleoside triphosphate hydrolases"/>
    <property type="match status" value="1"/>
</dbReference>
<dbReference type="EMBL" id="BMGR01000001">
    <property type="protein sequence ID" value="GGF88065.1"/>
    <property type="molecule type" value="Genomic_DNA"/>
</dbReference>
<gene>
    <name evidence="2" type="ORF">GCM10010916_01710</name>
</gene>
<dbReference type="InterPro" id="IPR007694">
    <property type="entry name" value="DNA_helicase_DnaB-like_C"/>
</dbReference>
<keyword evidence="3" id="KW-1185">Reference proteome</keyword>
<organism evidence="2 3">
    <name type="scientific">Paenibacillus abyssi</name>
    <dbReference type="NCBI Taxonomy" id="1340531"/>
    <lineage>
        <taxon>Bacteria</taxon>
        <taxon>Bacillati</taxon>
        <taxon>Bacillota</taxon>
        <taxon>Bacilli</taxon>
        <taxon>Bacillales</taxon>
        <taxon>Paenibacillaceae</taxon>
        <taxon>Paenibacillus</taxon>
    </lineage>
</organism>
<evidence type="ECO:0000259" key="1">
    <source>
        <dbReference type="Pfam" id="PF03796"/>
    </source>
</evidence>
<dbReference type="GO" id="GO:0005524">
    <property type="term" value="F:ATP binding"/>
    <property type="evidence" value="ECO:0007669"/>
    <property type="project" value="InterPro"/>
</dbReference>
<dbReference type="InterPro" id="IPR027417">
    <property type="entry name" value="P-loop_NTPase"/>
</dbReference>
<dbReference type="Gene3D" id="3.40.50.300">
    <property type="entry name" value="P-loop containing nucleotide triphosphate hydrolases"/>
    <property type="match status" value="1"/>
</dbReference>